<evidence type="ECO:0000256" key="2">
    <source>
        <dbReference type="SAM" id="Phobius"/>
    </source>
</evidence>
<reference evidence="3" key="1">
    <citation type="submission" date="2018-03" db="EMBL/GenBank/DDBJ databases">
        <authorList>
            <person name="Guldener U."/>
        </authorList>
    </citation>
    <scope>NUCLEOTIDE SEQUENCE</scope>
</reference>
<evidence type="ECO:0000313" key="3">
    <source>
        <dbReference type="EMBL" id="SPO07320.1"/>
    </source>
</evidence>
<keyword evidence="4" id="KW-1185">Reference proteome</keyword>
<protein>
    <submittedName>
        <fullName evidence="3">Uncharacterized protein</fullName>
    </submittedName>
</protein>
<feature type="region of interest" description="Disordered" evidence="1">
    <location>
        <begin position="1"/>
        <end position="67"/>
    </location>
</feature>
<keyword evidence="2" id="KW-0812">Transmembrane</keyword>
<dbReference type="EMBL" id="ONZQ02000019">
    <property type="protein sequence ID" value="SPO07320.1"/>
    <property type="molecule type" value="Genomic_DNA"/>
</dbReference>
<accession>A0AAE8SZY3</accession>
<dbReference type="Proteomes" id="UP001187682">
    <property type="component" value="Unassembled WGS sequence"/>
</dbReference>
<dbReference type="AlphaFoldDB" id="A0AAE8SZY3"/>
<name>A0AAE8SZY3_9PEZI</name>
<organism evidence="3 4">
    <name type="scientific">Cephalotrichum gorgonifer</name>
    <dbReference type="NCBI Taxonomy" id="2041049"/>
    <lineage>
        <taxon>Eukaryota</taxon>
        <taxon>Fungi</taxon>
        <taxon>Dikarya</taxon>
        <taxon>Ascomycota</taxon>
        <taxon>Pezizomycotina</taxon>
        <taxon>Sordariomycetes</taxon>
        <taxon>Hypocreomycetidae</taxon>
        <taxon>Microascales</taxon>
        <taxon>Microascaceae</taxon>
        <taxon>Cephalotrichum</taxon>
    </lineage>
</organism>
<sequence length="245" mass="25706">MPDPQTNGPTDKDSQSQYVEFDPNTAPQVSIGTDPEVFAPIEPDVAYQRPGDGPSQGAVEEKGAGPGGIWTKVRNIKRKVLLGIALGVAVCVILAIGISLPLVGDKAGRSTETRSSGIFPTLSASLTDSTTSNIPTATGAHGCEQDKFKPSVDWVGIRDGIGWDFDLKAAGSAEKCCGYCYKTANECNAWLYVPQKSPIPDCTLILGYNGEDADGDCPNGRPDIIFNEVDNRPESIGGVGPCSGS</sequence>
<evidence type="ECO:0000313" key="4">
    <source>
        <dbReference type="Proteomes" id="UP001187682"/>
    </source>
</evidence>
<feature type="transmembrane region" description="Helical" evidence="2">
    <location>
        <begin position="80"/>
        <end position="103"/>
    </location>
</feature>
<keyword evidence="2" id="KW-1133">Transmembrane helix</keyword>
<keyword evidence="2" id="KW-0472">Membrane</keyword>
<comment type="caution">
    <text evidence="3">The sequence shown here is derived from an EMBL/GenBank/DDBJ whole genome shotgun (WGS) entry which is preliminary data.</text>
</comment>
<evidence type="ECO:0000256" key="1">
    <source>
        <dbReference type="SAM" id="MobiDB-lite"/>
    </source>
</evidence>
<gene>
    <name evidence="3" type="ORF">DNG_10014</name>
</gene>
<proteinExistence type="predicted"/>